<evidence type="ECO:0000259" key="2">
    <source>
        <dbReference type="PROSITE" id="PS50222"/>
    </source>
</evidence>
<feature type="domain" description="EF-hand" evidence="2">
    <location>
        <begin position="3"/>
        <end position="38"/>
    </location>
</feature>
<gene>
    <name evidence="4" type="primary">LOC106154103</name>
</gene>
<dbReference type="SMART" id="SM00054">
    <property type="entry name" value="EFh"/>
    <property type="match status" value="2"/>
</dbReference>
<evidence type="ECO:0000313" key="4">
    <source>
        <dbReference type="RefSeq" id="XP_013383809.1"/>
    </source>
</evidence>
<dbReference type="RefSeq" id="XP_013383809.1">
    <property type="nucleotide sequence ID" value="XM_013528355.2"/>
</dbReference>
<dbReference type="InParanoid" id="A0A1S3HFJ5"/>
<dbReference type="InterPro" id="IPR002048">
    <property type="entry name" value="EF_hand_dom"/>
</dbReference>
<dbReference type="Gene3D" id="1.10.238.10">
    <property type="entry name" value="EF-hand"/>
    <property type="match status" value="1"/>
</dbReference>
<dbReference type="PROSITE" id="PS00018">
    <property type="entry name" value="EF_HAND_1"/>
    <property type="match status" value="2"/>
</dbReference>
<dbReference type="Pfam" id="PF13499">
    <property type="entry name" value="EF-hand_7"/>
    <property type="match status" value="1"/>
</dbReference>
<dbReference type="OrthoDB" id="26525at2759"/>
<proteinExistence type="predicted"/>
<dbReference type="InterPro" id="IPR011992">
    <property type="entry name" value="EF-hand-dom_pair"/>
</dbReference>
<dbReference type="KEGG" id="lak:106154103"/>
<name>A0A1S3HFJ5_LINAN</name>
<protein>
    <submittedName>
        <fullName evidence="4">Calmodulin-like</fullName>
    </submittedName>
</protein>
<dbReference type="SUPFAM" id="SSF47473">
    <property type="entry name" value="EF-hand"/>
    <property type="match status" value="1"/>
</dbReference>
<feature type="domain" description="EF-hand" evidence="2">
    <location>
        <begin position="39"/>
        <end position="74"/>
    </location>
</feature>
<keyword evidence="3" id="KW-1185">Reference proteome</keyword>
<organism evidence="3 4">
    <name type="scientific">Lingula anatina</name>
    <name type="common">Brachiopod</name>
    <name type="synonym">Lingula unguis</name>
    <dbReference type="NCBI Taxonomy" id="7574"/>
    <lineage>
        <taxon>Eukaryota</taxon>
        <taxon>Metazoa</taxon>
        <taxon>Spiralia</taxon>
        <taxon>Lophotrochozoa</taxon>
        <taxon>Brachiopoda</taxon>
        <taxon>Linguliformea</taxon>
        <taxon>Lingulata</taxon>
        <taxon>Lingulida</taxon>
        <taxon>Linguloidea</taxon>
        <taxon>Lingulidae</taxon>
        <taxon>Lingula</taxon>
    </lineage>
</organism>
<evidence type="ECO:0000256" key="1">
    <source>
        <dbReference type="ARBA" id="ARBA00022837"/>
    </source>
</evidence>
<dbReference type="InterPro" id="IPR018247">
    <property type="entry name" value="EF_Hand_1_Ca_BS"/>
</dbReference>
<keyword evidence="1" id="KW-0106">Calcium</keyword>
<accession>A0A1S3HFJ5</accession>
<evidence type="ECO:0000313" key="3">
    <source>
        <dbReference type="Proteomes" id="UP000085678"/>
    </source>
</evidence>
<dbReference type="Proteomes" id="UP000085678">
    <property type="component" value="Unplaced"/>
</dbReference>
<reference evidence="4" key="1">
    <citation type="submission" date="2025-08" db="UniProtKB">
        <authorList>
            <consortium name="RefSeq"/>
        </authorList>
    </citation>
    <scope>IDENTIFICATION</scope>
    <source>
        <tissue evidence="4">Gonads</tissue>
    </source>
</reference>
<dbReference type="CDD" id="cd00051">
    <property type="entry name" value="EFh"/>
    <property type="match status" value="1"/>
</dbReference>
<dbReference type="PROSITE" id="PS50222">
    <property type="entry name" value="EF_HAND_2"/>
    <property type="match status" value="2"/>
</dbReference>
<sequence>MASEQAKFEAFFKNADKDGSGSLTFDELAQTLRNSGYKGSDETLKNYFSNADISGDGIVTFDEYMVAMGQVPPEQHK</sequence>
<dbReference type="GO" id="GO:0005509">
    <property type="term" value="F:calcium ion binding"/>
    <property type="evidence" value="ECO:0007669"/>
    <property type="project" value="InterPro"/>
</dbReference>
<dbReference type="GeneID" id="106154103"/>
<dbReference type="AlphaFoldDB" id="A0A1S3HFJ5"/>